<accession>A0A1H2PSA8</accession>
<proteinExistence type="predicted"/>
<sequence length="160" mass="18361">MNYEHLVQINDPLNPLVATLTRADLWRGLVLRAEQPQIFVPGLDDCRITARGPNSLERELHYGQAIVKDRVIFTPEESVRYEIDPTSEYVGGHLTMTIETPDEIQLFVRFRYETTLVEGSGGEDEQTSEIVKSAYREADIDTITMIRQLIESGRFERPLH</sequence>
<dbReference type="EMBL" id="FNLO01000007">
    <property type="protein sequence ID" value="SDV49032.1"/>
    <property type="molecule type" value="Genomic_DNA"/>
</dbReference>
<dbReference type="STRING" id="1770053.SAMN05216551_1072"/>
<dbReference type="AlphaFoldDB" id="A0A1H2PSA8"/>
<dbReference type="CDD" id="cd08863">
    <property type="entry name" value="SRPBCC_DUF1857"/>
    <property type="match status" value="1"/>
</dbReference>
<evidence type="ECO:0000313" key="2">
    <source>
        <dbReference type="Proteomes" id="UP000243719"/>
    </source>
</evidence>
<evidence type="ECO:0008006" key="3">
    <source>
        <dbReference type="Google" id="ProtNLM"/>
    </source>
</evidence>
<dbReference type="InterPro" id="IPR023393">
    <property type="entry name" value="START-like_dom_sf"/>
</dbReference>
<name>A0A1H2PSA8_9BURK</name>
<dbReference type="SUPFAM" id="SSF55961">
    <property type="entry name" value="Bet v1-like"/>
    <property type="match status" value="1"/>
</dbReference>
<evidence type="ECO:0000313" key="1">
    <source>
        <dbReference type="EMBL" id="SDV49032.1"/>
    </source>
</evidence>
<protein>
    <recommendedName>
        <fullName evidence="3">DUF1857 family protein</fullName>
    </recommendedName>
</protein>
<organism evidence="1 2">
    <name type="scientific">Chitinasiproducens palmae</name>
    <dbReference type="NCBI Taxonomy" id="1770053"/>
    <lineage>
        <taxon>Bacteria</taxon>
        <taxon>Pseudomonadati</taxon>
        <taxon>Pseudomonadota</taxon>
        <taxon>Betaproteobacteria</taxon>
        <taxon>Burkholderiales</taxon>
        <taxon>Burkholderiaceae</taxon>
        <taxon>Chitinasiproducens</taxon>
    </lineage>
</organism>
<dbReference type="Gene3D" id="3.30.530.20">
    <property type="match status" value="1"/>
</dbReference>
<dbReference type="InterPro" id="IPR015075">
    <property type="entry name" value="AtaL"/>
</dbReference>
<reference evidence="2" key="1">
    <citation type="submission" date="2016-09" db="EMBL/GenBank/DDBJ databases">
        <authorList>
            <person name="Varghese N."/>
            <person name="Submissions S."/>
        </authorList>
    </citation>
    <scope>NUCLEOTIDE SEQUENCE [LARGE SCALE GENOMIC DNA]</scope>
    <source>
        <strain evidence="2">JS23</strain>
    </source>
</reference>
<dbReference type="RefSeq" id="WP_091908604.1">
    <property type="nucleotide sequence ID" value="NZ_FNLO01000007.1"/>
</dbReference>
<dbReference type="OrthoDB" id="6367327at2"/>
<dbReference type="Proteomes" id="UP000243719">
    <property type="component" value="Unassembled WGS sequence"/>
</dbReference>
<dbReference type="Pfam" id="PF08982">
    <property type="entry name" value="AtaL"/>
    <property type="match status" value="1"/>
</dbReference>
<gene>
    <name evidence="1" type="ORF">SAMN05216551_1072</name>
</gene>
<keyword evidence="2" id="KW-1185">Reference proteome</keyword>